<proteinExistence type="predicted"/>
<evidence type="ECO:0000313" key="3">
    <source>
        <dbReference type="Proteomes" id="UP000799750"/>
    </source>
</evidence>
<organism evidence="2 3">
    <name type="scientific">Lophium mytilinum</name>
    <dbReference type="NCBI Taxonomy" id="390894"/>
    <lineage>
        <taxon>Eukaryota</taxon>
        <taxon>Fungi</taxon>
        <taxon>Dikarya</taxon>
        <taxon>Ascomycota</taxon>
        <taxon>Pezizomycotina</taxon>
        <taxon>Dothideomycetes</taxon>
        <taxon>Pleosporomycetidae</taxon>
        <taxon>Mytilinidiales</taxon>
        <taxon>Mytilinidiaceae</taxon>
        <taxon>Lophium</taxon>
    </lineage>
</organism>
<accession>A0A6A6QQ33</accession>
<dbReference type="Proteomes" id="UP000799750">
    <property type="component" value="Unassembled WGS sequence"/>
</dbReference>
<feature type="region of interest" description="Disordered" evidence="1">
    <location>
        <begin position="1"/>
        <end position="27"/>
    </location>
</feature>
<dbReference type="AlphaFoldDB" id="A0A6A6QQ33"/>
<protein>
    <submittedName>
        <fullName evidence="2">Uncharacterized protein</fullName>
    </submittedName>
</protein>
<evidence type="ECO:0000313" key="2">
    <source>
        <dbReference type="EMBL" id="KAF2494274.1"/>
    </source>
</evidence>
<sequence>MKHSSTKQPEEKAPAVLTPSATPPADTHLGTLSLRTPATPVRSANFTVPPSAEMGSCPATLDGLPLELKMCIIENLEELDPLLSGSTLCDEPDFVIDIDEYYRRPRWKKLSVTSRQNILNIRQVSPSFCEASWKSFGKLISDLQFRLVPADIADLGKISELPKLTPWIKALTFGTGGFEDSRLYQRKKNTSTIRGKNIQALSAHLQNEDERSEFETIISKYHKACDDQNNLLRSPGYADEFALALKAMPRLHCIRFNADDWIGANKSHLRGWLGRKEREFFDRVWNTIFDSLWHEQHYSPEGDHIIPSTYSSQSTKLNPQNYSWIYSHNQPYEGSIVVARIAEAIKSSGTRIQDLRQAGYDGILWHFQGHDLLHLQTLRIGFDHTSSMQNFRAVCGLVRCLSTLRYFEIAIPLGIRIDWTLLCKALISTPSAVERLHLDLDLLIKSTQLHAILNAHASSLCSVLFNHMTLIEEPWDVALSRIAAASFPRLKYIGIGMASQECTCLEGYPALASQAVPHICIYPATFPEKALR</sequence>
<reference evidence="2" key="1">
    <citation type="journal article" date="2020" name="Stud. Mycol.">
        <title>101 Dothideomycetes genomes: a test case for predicting lifestyles and emergence of pathogens.</title>
        <authorList>
            <person name="Haridas S."/>
            <person name="Albert R."/>
            <person name="Binder M."/>
            <person name="Bloem J."/>
            <person name="Labutti K."/>
            <person name="Salamov A."/>
            <person name="Andreopoulos B."/>
            <person name="Baker S."/>
            <person name="Barry K."/>
            <person name="Bills G."/>
            <person name="Bluhm B."/>
            <person name="Cannon C."/>
            <person name="Castanera R."/>
            <person name="Culley D."/>
            <person name="Daum C."/>
            <person name="Ezra D."/>
            <person name="Gonzalez J."/>
            <person name="Henrissat B."/>
            <person name="Kuo A."/>
            <person name="Liang C."/>
            <person name="Lipzen A."/>
            <person name="Lutzoni F."/>
            <person name="Magnuson J."/>
            <person name="Mondo S."/>
            <person name="Nolan M."/>
            <person name="Ohm R."/>
            <person name="Pangilinan J."/>
            <person name="Park H.-J."/>
            <person name="Ramirez L."/>
            <person name="Alfaro M."/>
            <person name="Sun H."/>
            <person name="Tritt A."/>
            <person name="Yoshinaga Y."/>
            <person name="Zwiers L.-H."/>
            <person name="Turgeon B."/>
            <person name="Goodwin S."/>
            <person name="Spatafora J."/>
            <person name="Crous P."/>
            <person name="Grigoriev I."/>
        </authorList>
    </citation>
    <scope>NUCLEOTIDE SEQUENCE</scope>
    <source>
        <strain evidence="2">CBS 269.34</strain>
    </source>
</reference>
<dbReference type="EMBL" id="MU004191">
    <property type="protein sequence ID" value="KAF2494274.1"/>
    <property type="molecule type" value="Genomic_DNA"/>
</dbReference>
<dbReference type="OrthoDB" id="10511810at2759"/>
<gene>
    <name evidence="2" type="ORF">BU16DRAFT_619418</name>
</gene>
<evidence type="ECO:0000256" key="1">
    <source>
        <dbReference type="SAM" id="MobiDB-lite"/>
    </source>
</evidence>
<name>A0A6A6QQ33_9PEZI</name>
<keyword evidence="3" id="KW-1185">Reference proteome</keyword>